<dbReference type="PANTHER" id="PTHR30346:SF0">
    <property type="entry name" value="HCA OPERON TRANSCRIPTIONAL ACTIVATOR HCAR"/>
    <property type="match status" value="1"/>
</dbReference>
<dbReference type="FunFam" id="1.10.10.10:FF:000001">
    <property type="entry name" value="LysR family transcriptional regulator"/>
    <property type="match status" value="1"/>
</dbReference>
<proteinExistence type="inferred from homology"/>
<dbReference type="InterPro" id="IPR000847">
    <property type="entry name" value="LysR_HTH_N"/>
</dbReference>
<dbReference type="GO" id="GO:0003677">
    <property type="term" value="F:DNA binding"/>
    <property type="evidence" value="ECO:0007669"/>
    <property type="project" value="UniProtKB-KW"/>
</dbReference>
<dbReference type="SUPFAM" id="SSF53850">
    <property type="entry name" value="Periplasmic binding protein-like II"/>
    <property type="match status" value="1"/>
</dbReference>
<evidence type="ECO:0000259" key="5">
    <source>
        <dbReference type="PROSITE" id="PS50931"/>
    </source>
</evidence>
<dbReference type="Gene3D" id="1.10.10.10">
    <property type="entry name" value="Winged helix-like DNA-binding domain superfamily/Winged helix DNA-binding domain"/>
    <property type="match status" value="1"/>
</dbReference>
<evidence type="ECO:0000256" key="4">
    <source>
        <dbReference type="ARBA" id="ARBA00023163"/>
    </source>
</evidence>
<dbReference type="GO" id="GO:0003700">
    <property type="term" value="F:DNA-binding transcription factor activity"/>
    <property type="evidence" value="ECO:0007669"/>
    <property type="project" value="InterPro"/>
</dbReference>
<reference evidence="6" key="1">
    <citation type="journal article" date="2021" name="PeerJ">
        <title>Extensive microbial diversity within the chicken gut microbiome revealed by metagenomics and culture.</title>
        <authorList>
            <person name="Gilroy R."/>
            <person name="Ravi A."/>
            <person name="Getino M."/>
            <person name="Pursley I."/>
            <person name="Horton D.L."/>
            <person name="Alikhan N.F."/>
            <person name="Baker D."/>
            <person name="Gharbi K."/>
            <person name="Hall N."/>
            <person name="Watson M."/>
            <person name="Adriaenssens E.M."/>
            <person name="Foster-Nyarko E."/>
            <person name="Jarju S."/>
            <person name="Secka A."/>
            <person name="Antonio M."/>
            <person name="Oren A."/>
            <person name="Chaudhuri R.R."/>
            <person name="La Ragione R."/>
            <person name="Hildebrand F."/>
            <person name="Pallen M.J."/>
        </authorList>
    </citation>
    <scope>NUCLEOTIDE SEQUENCE</scope>
    <source>
        <strain evidence="6">ChiHjej10B9-743</strain>
    </source>
</reference>
<evidence type="ECO:0000313" key="6">
    <source>
        <dbReference type="EMBL" id="HIY79492.1"/>
    </source>
</evidence>
<dbReference type="SUPFAM" id="SSF46785">
    <property type="entry name" value="Winged helix' DNA-binding domain"/>
    <property type="match status" value="1"/>
</dbReference>
<dbReference type="InterPro" id="IPR036390">
    <property type="entry name" value="WH_DNA-bd_sf"/>
</dbReference>
<reference evidence="6" key="2">
    <citation type="submission" date="2021-04" db="EMBL/GenBank/DDBJ databases">
        <authorList>
            <person name="Gilroy R."/>
        </authorList>
    </citation>
    <scope>NUCLEOTIDE SEQUENCE</scope>
    <source>
        <strain evidence="6">ChiHjej10B9-743</strain>
    </source>
</reference>
<comment type="caution">
    <text evidence="6">The sequence shown here is derived from an EMBL/GenBank/DDBJ whole genome shotgun (WGS) entry which is preliminary data.</text>
</comment>
<sequence length="300" mass="33349">MYNPQLATFVQVAESGSFSAAAQALYITPTAVIKQMNLLEARLGLTLFNRTHRGLTLTKAGESLLADARHIISYSHEAVERARSAERSEKRVIRVGVSLMTPVTHLSALWQRVRRRCPSMAIQVVSFENTRVNSRQILASFGRDIDVVAGVFDDEFLRQRGCAGLPLARVPLVCAVPVESDLASLERVGLDDLHGHALMLIQRGWNEDIDRLRDEVRREHPQIEVRDFEQYKAEVFNECASSGAALASLQMWESVHPLLKTLPTTWDCSVTYGLMYAPEPSDHVAALLDAVRAELGSESV</sequence>
<protein>
    <submittedName>
        <fullName evidence="6">LysR family transcriptional regulator</fullName>
    </submittedName>
</protein>
<evidence type="ECO:0000313" key="7">
    <source>
        <dbReference type="Proteomes" id="UP000824133"/>
    </source>
</evidence>
<accession>A0A9D1ZAG7</accession>
<dbReference type="AlphaFoldDB" id="A0A9D1ZAG7"/>
<name>A0A9D1ZAG7_9ACTN</name>
<dbReference type="PANTHER" id="PTHR30346">
    <property type="entry name" value="TRANSCRIPTIONAL DUAL REGULATOR HCAR-RELATED"/>
    <property type="match status" value="1"/>
</dbReference>
<organism evidence="6 7">
    <name type="scientific">Candidatus Olsenella excrementavium</name>
    <dbReference type="NCBI Taxonomy" id="2838709"/>
    <lineage>
        <taxon>Bacteria</taxon>
        <taxon>Bacillati</taxon>
        <taxon>Actinomycetota</taxon>
        <taxon>Coriobacteriia</taxon>
        <taxon>Coriobacteriales</taxon>
        <taxon>Atopobiaceae</taxon>
        <taxon>Olsenella</taxon>
    </lineage>
</organism>
<evidence type="ECO:0000256" key="3">
    <source>
        <dbReference type="ARBA" id="ARBA00023125"/>
    </source>
</evidence>
<evidence type="ECO:0000256" key="2">
    <source>
        <dbReference type="ARBA" id="ARBA00023015"/>
    </source>
</evidence>
<keyword evidence="2" id="KW-0805">Transcription regulation</keyword>
<comment type="similarity">
    <text evidence="1">Belongs to the LysR transcriptional regulatory family.</text>
</comment>
<dbReference type="Pfam" id="PF03466">
    <property type="entry name" value="LysR_substrate"/>
    <property type="match status" value="1"/>
</dbReference>
<dbReference type="InterPro" id="IPR005119">
    <property type="entry name" value="LysR_subst-bd"/>
</dbReference>
<dbReference type="Gene3D" id="3.40.190.10">
    <property type="entry name" value="Periplasmic binding protein-like II"/>
    <property type="match status" value="2"/>
</dbReference>
<feature type="domain" description="HTH lysR-type" evidence="5">
    <location>
        <begin position="1"/>
        <end position="58"/>
    </location>
</feature>
<dbReference type="Pfam" id="PF00126">
    <property type="entry name" value="HTH_1"/>
    <property type="match status" value="1"/>
</dbReference>
<dbReference type="InterPro" id="IPR036388">
    <property type="entry name" value="WH-like_DNA-bd_sf"/>
</dbReference>
<gene>
    <name evidence="6" type="ORF">IAA42_03550</name>
</gene>
<keyword evidence="4" id="KW-0804">Transcription</keyword>
<dbReference type="EMBL" id="DXCP01000026">
    <property type="protein sequence ID" value="HIY79492.1"/>
    <property type="molecule type" value="Genomic_DNA"/>
</dbReference>
<keyword evidence="3" id="KW-0238">DNA-binding</keyword>
<dbReference type="GO" id="GO:0032993">
    <property type="term" value="C:protein-DNA complex"/>
    <property type="evidence" value="ECO:0007669"/>
    <property type="project" value="TreeGrafter"/>
</dbReference>
<dbReference type="Proteomes" id="UP000824133">
    <property type="component" value="Unassembled WGS sequence"/>
</dbReference>
<evidence type="ECO:0000256" key="1">
    <source>
        <dbReference type="ARBA" id="ARBA00009437"/>
    </source>
</evidence>
<dbReference type="PROSITE" id="PS50931">
    <property type="entry name" value="HTH_LYSR"/>
    <property type="match status" value="1"/>
</dbReference>